<protein>
    <recommendedName>
        <fullName evidence="1">Integrase core domain-containing protein</fullName>
    </recommendedName>
</protein>
<dbReference type="OrthoDB" id="2686689at2759"/>
<name>A0A0C9YQF4_9AGAM</name>
<dbReference type="EMBL" id="KN833795">
    <property type="protein sequence ID" value="KIK18861.1"/>
    <property type="molecule type" value="Genomic_DNA"/>
</dbReference>
<reference evidence="2 3" key="1">
    <citation type="submission" date="2014-04" db="EMBL/GenBank/DDBJ databases">
        <authorList>
            <consortium name="DOE Joint Genome Institute"/>
            <person name="Kuo A."/>
            <person name="Kohler A."/>
            <person name="Costa M.D."/>
            <person name="Nagy L.G."/>
            <person name="Floudas D."/>
            <person name="Copeland A."/>
            <person name="Barry K.W."/>
            <person name="Cichocki N."/>
            <person name="Veneault-Fourrey C."/>
            <person name="LaButti K."/>
            <person name="Lindquist E.A."/>
            <person name="Lipzen A."/>
            <person name="Lundell T."/>
            <person name="Morin E."/>
            <person name="Murat C."/>
            <person name="Sun H."/>
            <person name="Tunlid A."/>
            <person name="Henrissat B."/>
            <person name="Grigoriev I.V."/>
            <person name="Hibbett D.S."/>
            <person name="Martin F."/>
            <person name="Nordberg H.P."/>
            <person name="Cantor M.N."/>
            <person name="Hua S.X."/>
        </authorList>
    </citation>
    <scope>NUCLEOTIDE SEQUENCE [LARGE SCALE GENOMIC DNA]</scope>
    <source>
        <strain evidence="2 3">441</strain>
    </source>
</reference>
<dbReference type="InterPro" id="IPR058913">
    <property type="entry name" value="Integrase_dom_put"/>
</dbReference>
<feature type="non-terminal residue" evidence="2">
    <location>
        <position position="1"/>
    </location>
</feature>
<accession>A0A0C9YQF4</accession>
<dbReference type="Proteomes" id="UP000054018">
    <property type="component" value="Unassembled WGS sequence"/>
</dbReference>
<keyword evidence="3" id="KW-1185">Reference proteome</keyword>
<proteinExistence type="predicted"/>
<feature type="domain" description="Integrase core" evidence="1">
    <location>
        <begin position="22"/>
        <end position="56"/>
    </location>
</feature>
<evidence type="ECO:0000313" key="2">
    <source>
        <dbReference type="EMBL" id="KIK18861.1"/>
    </source>
</evidence>
<dbReference type="STRING" id="765257.A0A0C9YQF4"/>
<gene>
    <name evidence="2" type="ORF">PISMIDRAFT_50973</name>
</gene>
<sequence>LHRINCIGQVLQDHHMKTRCKYHVKQPNALWHINDHHILIRWGIVIHGFIDGFCHTV</sequence>
<dbReference type="Pfam" id="PF24764">
    <property type="entry name" value="rva_4"/>
    <property type="match status" value="1"/>
</dbReference>
<evidence type="ECO:0000259" key="1">
    <source>
        <dbReference type="Pfam" id="PF24764"/>
    </source>
</evidence>
<reference evidence="3" key="2">
    <citation type="submission" date="2015-01" db="EMBL/GenBank/DDBJ databases">
        <title>Evolutionary Origins and Diversification of the Mycorrhizal Mutualists.</title>
        <authorList>
            <consortium name="DOE Joint Genome Institute"/>
            <consortium name="Mycorrhizal Genomics Consortium"/>
            <person name="Kohler A."/>
            <person name="Kuo A."/>
            <person name="Nagy L.G."/>
            <person name="Floudas D."/>
            <person name="Copeland A."/>
            <person name="Barry K.W."/>
            <person name="Cichocki N."/>
            <person name="Veneault-Fourrey C."/>
            <person name="LaButti K."/>
            <person name="Lindquist E.A."/>
            <person name="Lipzen A."/>
            <person name="Lundell T."/>
            <person name="Morin E."/>
            <person name="Murat C."/>
            <person name="Riley R."/>
            <person name="Ohm R."/>
            <person name="Sun H."/>
            <person name="Tunlid A."/>
            <person name="Henrissat B."/>
            <person name="Grigoriev I.V."/>
            <person name="Hibbett D.S."/>
            <person name="Martin F."/>
        </authorList>
    </citation>
    <scope>NUCLEOTIDE SEQUENCE [LARGE SCALE GENOMIC DNA]</scope>
    <source>
        <strain evidence="3">441</strain>
    </source>
</reference>
<feature type="non-terminal residue" evidence="2">
    <location>
        <position position="57"/>
    </location>
</feature>
<dbReference type="AlphaFoldDB" id="A0A0C9YQF4"/>
<organism evidence="2 3">
    <name type="scientific">Pisolithus microcarpus 441</name>
    <dbReference type="NCBI Taxonomy" id="765257"/>
    <lineage>
        <taxon>Eukaryota</taxon>
        <taxon>Fungi</taxon>
        <taxon>Dikarya</taxon>
        <taxon>Basidiomycota</taxon>
        <taxon>Agaricomycotina</taxon>
        <taxon>Agaricomycetes</taxon>
        <taxon>Agaricomycetidae</taxon>
        <taxon>Boletales</taxon>
        <taxon>Sclerodermatineae</taxon>
        <taxon>Pisolithaceae</taxon>
        <taxon>Pisolithus</taxon>
    </lineage>
</organism>
<evidence type="ECO:0000313" key="3">
    <source>
        <dbReference type="Proteomes" id="UP000054018"/>
    </source>
</evidence>
<dbReference type="HOGENOM" id="CLU_202236_0_0_1"/>